<protein>
    <recommendedName>
        <fullName evidence="3">Endonuclease/exonuclease/phosphatase domain-containing protein</fullName>
    </recommendedName>
</protein>
<evidence type="ECO:0000313" key="4">
    <source>
        <dbReference type="EMBL" id="KZB79283.1"/>
    </source>
</evidence>
<dbReference type="EMBL" id="LQCI01000052">
    <property type="protein sequence ID" value="KZB79283.1"/>
    <property type="molecule type" value="Genomic_DNA"/>
</dbReference>
<dbReference type="InterPro" id="IPR005135">
    <property type="entry name" value="Endo/exonuclease/phosphatase"/>
</dbReference>
<dbReference type="Gene3D" id="3.60.10.10">
    <property type="entry name" value="Endonuclease/exonuclease/phosphatase"/>
    <property type="match status" value="1"/>
</dbReference>
<evidence type="ECO:0000256" key="1">
    <source>
        <dbReference type="SAM" id="MobiDB-lite"/>
    </source>
</evidence>
<keyword evidence="2" id="KW-0732">Signal</keyword>
<dbReference type="Proteomes" id="UP000076321">
    <property type="component" value="Unassembled WGS sequence"/>
</dbReference>
<dbReference type="InterPro" id="IPR036691">
    <property type="entry name" value="Endo/exonu/phosph_ase_sf"/>
</dbReference>
<feature type="chain" id="PRO_5010636808" description="Endonuclease/exonuclease/phosphatase domain-containing protein" evidence="2">
    <location>
        <begin position="41"/>
        <end position="279"/>
    </location>
</feature>
<feature type="signal peptide" evidence="2">
    <location>
        <begin position="1"/>
        <end position="40"/>
    </location>
</feature>
<reference evidence="5 7" key="2">
    <citation type="submission" date="2016-11" db="EMBL/GenBank/DDBJ databases">
        <title>Genome sequencing of Amycolatopsis regifaucium.</title>
        <authorList>
            <person name="Mayilraj S."/>
            <person name="Kaur N."/>
        </authorList>
    </citation>
    <scope>NUCLEOTIDE SEQUENCE [LARGE SCALE GENOMIC DNA]</scope>
    <source>
        <strain evidence="5 7">GY080</strain>
    </source>
</reference>
<comment type="caution">
    <text evidence="4">The sequence shown here is derived from an EMBL/GenBank/DDBJ whole genome shotgun (WGS) entry which is preliminary data.</text>
</comment>
<dbReference type="OrthoDB" id="155529at2"/>
<dbReference type="Proteomes" id="UP000186883">
    <property type="component" value="Unassembled WGS sequence"/>
</dbReference>
<gene>
    <name evidence="5" type="ORF">ATP06_0216645</name>
    <name evidence="4" type="ORF">AVL48_16960</name>
</gene>
<evidence type="ECO:0000313" key="5">
    <source>
        <dbReference type="EMBL" id="OKA07465.1"/>
    </source>
</evidence>
<dbReference type="GO" id="GO:0003824">
    <property type="term" value="F:catalytic activity"/>
    <property type="evidence" value="ECO:0007669"/>
    <property type="project" value="InterPro"/>
</dbReference>
<accession>A0A154M456</accession>
<evidence type="ECO:0000256" key="2">
    <source>
        <dbReference type="SAM" id="SignalP"/>
    </source>
</evidence>
<feature type="compositionally biased region" description="Polar residues" evidence="1">
    <location>
        <begin position="128"/>
        <end position="140"/>
    </location>
</feature>
<organism evidence="4 6">
    <name type="scientific">Amycolatopsis regifaucium</name>
    <dbReference type="NCBI Taxonomy" id="546365"/>
    <lineage>
        <taxon>Bacteria</taxon>
        <taxon>Bacillati</taxon>
        <taxon>Actinomycetota</taxon>
        <taxon>Actinomycetes</taxon>
        <taxon>Pseudonocardiales</taxon>
        <taxon>Pseudonocardiaceae</taxon>
        <taxon>Amycolatopsis</taxon>
    </lineage>
</organism>
<dbReference type="EMBL" id="LOBU02000013">
    <property type="protein sequence ID" value="OKA07465.1"/>
    <property type="molecule type" value="Genomic_DNA"/>
</dbReference>
<dbReference type="AlphaFoldDB" id="A0A154M456"/>
<evidence type="ECO:0000313" key="7">
    <source>
        <dbReference type="Proteomes" id="UP000186883"/>
    </source>
</evidence>
<feature type="domain" description="Endonuclease/exonuclease/phosphatase" evidence="3">
    <location>
        <begin position="50"/>
        <end position="268"/>
    </location>
</feature>
<dbReference type="Pfam" id="PF03372">
    <property type="entry name" value="Exo_endo_phos"/>
    <property type="match status" value="1"/>
</dbReference>
<dbReference type="RefSeq" id="WP_061980950.1">
    <property type="nucleotide sequence ID" value="NZ_FOPQ01000002.1"/>
</dbReference>
<reference evidence="4 6" key="1">
    <citation type="submission" date="2015-12" db="EMBL/GenBank/DDBJ databases">
        <title>Amycolatopsis regifaucium genome sequencing and assembly.</title>
        <authorList>
            <person name="Mayilraj S."/>
        </authorList>
    </citation>
    <scope>NUCLEOTIDE SEQUENCE [LARGE SCALE GENOMIC DNA]</scope>
    <source>
        <strain evidence="4 6">GY080</strain>
    </source>
</reference>
<dbReference type="SUPFAM" id="SSF56219">
    <property type="entry name" value="DNase I-like"/>
    <property type="match status" value="1"/>
</dbReference>
<keyword evidence="7" id="KW-1185">Reference proteome</keyword>
<name>A0A154M456_9PSEU</name>
<evidence type="ECO:0000313" key="6">
    <source>
        <dbReference type="Proteomes" id="UP000076321"/>
    </source>
</evidence>
<evidence type="ECO:0000259" key="3">
    <source>
        <dbReference type="Pfam" id="PF03372"/>
    </source>
</evidence>
<sequence length="279" mass="30033">MDKFRNSTTRPAPRRKALTLALLVPLVSLTAVIGAGTAEAATDRTIKVVTYNVGDAGGLKADLVRLIETERPAVIGLQEVADREEVVKDAAAATGYVAIYETDRQAVKHNAILVRGNLTISGHGATEISPSSKVDPSTPGTGPAEPGDCGCWVPPKYINWVRVGGSEFQWVVGVAHLTPSAQRYDLNRELHNLQVRNTADWFSSRVAEPIVMGDFNAEPGSDLMTGLRRVAKAYSAPSHETRSIDHVWAKRDSAGSEVDALSGYGSDHRPVRARVTVTR</sequence>
<proteinExistence type="predicted"/>
<feature type="region of interest" description="Disordered" evidence="1">
    <location>
        <begin position="124"/>
        <end position="147"/>
    </location>
</feature>